<dbReference type="InterPro" id="IPR027395">
    <property type="entry name" value="WH_DNA-bd_dom"/>
</dbReference>
<dbReference type="Gene3D" id="1.10.10.10">
    <property type="entry name" value="Winged helix-like DNA-binding domain superfamily/Winged helix DNA-binding domain"/>
    <property type="match status" value="1"/>
</dbReference>
<accession>A0ABU3UNW9</accession>
<sequence length="106" mass="11604">MTVPDTGSSLDPTIQHPTRLALVAFLSGCAEADFKTVRERLQMSDSALSKTVAALETAEYVSVRKGYVGKRPRTWLALTFDGRRRLAAHLMALQSIADQARAQAQD</sequence>
<evidence type="ECO:0000259" key="1">
    <source>
        <dbReference type="Pfam" id="PF13601"/>
    </source>
</evidence>
<name>A0ABU3UNW9_9ACTN</name>
<keyword evidence="3" id="KW-1185">Reference proteome</keyword>
<dbReference type="RefSeq" id="WP_054237384.1">
    <property type="nucleotide sequence ID" value="NZ_CP107955.1"/>
</dbReference>
<evidence type="ECO:0000313" key="3">
    <source>
        <dbReference type="Proteomes" id="UP001257627"/>
    </source>
</evidence>
<comment type="caution">
    <text evidence="2">The sequence shown here is derived from an EMBL/GenBank/DDBJ whole genome shotgun (WGS) entry which is preliminary data.</text>
</comment>
<protein>
    <submittedName>
        <fullName evidence="2">Transcriptional regulator</fullName>
    </submittedName>
</protein>
<dbReference type="Proteomes" id="UP001257627">
    <property type="component" value="Unassembled WGS sequence"/>
</dbReference>
<dbReference type="PANTHER" id="PTHR37318">
    <property type="entry name" value="BSL7504 PROTEIN"/>
    <property type="match status" value="1"/>
</dbReference>
<dbReference type="PANTHER" id="PTHR37318:SF1">
    <property type="entry name" value="BSL7504 PROTEIN"/>
    <property type="match status" value="1"/>
</dbReference>
<dbReference type="Pfam" id="PF13601">
    <property type="entry name" value="HTH_34"/>
    <property type="match status" value="1"/>
</dbReference>
<dbReference type="InterPro" id="IPR036390">
    <property type="entry name" value="WH_DNA-bd_sf"/>
</dbReference>
<dbReference type="SUPFAM" id="SSF46785">
    <property type="entry name" value="Winged helix' DNA-binding domain"/>
    <property type="match status" value="1"/>
</dbReference>
<dbReference type="InterPro" id="IPR036388">
    <property type="entry name" value="WH-like_DNA-bd_sf"/>
</dbReference>
<reference evidence="2 3" key="1">
    <citation type="submission" date="2023-02" db="EMBL/GenBank/DDBJ databases">
        <authorList>
            <person name="Maleckis M."/>
        </authorList>
    </citation>
    <scope>NUCLEOTIDE SEQUENCE [LARGE SCALE GENOMIC DNA]</scope>
    <source>
        <strain evidence="2 3">P8-A2</strain>
    </source>
</reference>
<dbReference type="EMBL" id="JARAKF010000001">
    <property type="protein sequence ID" value="MDU8995636.1"/>
    <property type="molecule type" value="Genomic_DNA"/>
</dbReference>
<proteinExistence type="predicted"/>
<organism evidence="2 3">
    <name type="scientific">Streptomyces mirabilis</name>
    <dbReference type="NCBI Taxonomy" id="68239"/>
    <lineage>
        <taxon>Bacteria</taxon>
        <taxon>Bacillati</taxon>
        <taxon>Actinomycetota</taxon>
        <taxon>Actinomycetes</taxon>
        <taxon>Kitasatosporales</taxon>
        <taxon>Streptomycetaceae</taxon>
        <taxon>Streptomyces</taxon>
    </lineage>
</organism>
<gene>
    <name evidence="2" type="ORF">PU648_25420</name>
</gene>
<evidence type="ECO:0000313" key="2">
    <source>
        <dbReference type="EMBL" id="MDU8995636.1"/>
    </source>
</evidence>
<feature type="domain" description="Winged helix DNA-binding" evidence="1">
    <location>
        <begin position="19"/>
        <end position="96"/>
    </location>
</feature>